<dbReference type="InterPro" id="IPR007409">
    <property type="entry name" value="Restrct_endonuc_type1_HsdR_N"/>
</dbReference>
<accession>A0ABN7NDX3</accession>
<evidence type="ECO:0000259" key="1">
    <source>
        <dbReference type="Pfam" id="PF04313"/>
    </source>
</evidence>
<reference evidence="2 3" key="1">
    <citation type="submission" date="2021-02" db="EMBL/GenBank/DDBJ databases">
        <authorList>
            <person name="Vanwijnsberghe S."/>
        </authorList>
    </citation>
    <scope>NUCLEOTIDE SEQUENCE [LARGE SCALE GENOMIC DNA]</scope>
    <source>
        <strain evidence="2 3">R-69658</strain>
    </source>
</reference>
<proteinExistence type="predicted"/>
<keyword evidence="3" id="KW-1185">Reference proteome</keyword>
<feature type="domain" description="Restriction endonuclease type I HsdR N-terminal" evidence="1">
    <location>
        <begin position="62"/>
        <end position="124"/>
    </location>
</feature>
<comment type="caution">
    <text evidence="2">The sequence shown here is derived from an EMBL/GenBank/DDBJ whole genome shotgun (WGS) entry which is preliminary data.</text>
</comment>
<dbReference type="Pfam" id="PF04313">
    <property type="entry name" value="HSDR_N"/>
    <property type="match status" value="1"/>
</dbReference>
<name>A0ABN7NDX3_9BURK</name>
<evidence type="ECO:0000313" key="3">
    <source>
        <dbReference type="Proteomes" id="UP000674425"/>
    </source>
</evidence>
<protein>
    <recommendedName>
        <fullName evidence="1">Restriction endonuclease type I HsdR N-terminal domain-containing protein</fullName>
    </recommendedName>
</protein>
<gene>
    <name evidence="2" type="ORF">R69658_07489</name>
</gene>
<dbReference type="Gene3D" id="3.90.1570.50">
    <property type="match status" value="1"/>
</dbReference>
<dbReference type="SUPFAM" id="SSF52540">
    <property type="entry name" value="P-loop containing nucleoside triphosphate hydrolases"/>
    <property type="match status" value="1"/>
</dbReference>
<dbReference type="Proteomes" id="UP000674425">
    <property type="component" value="Unassembled WGS sequence"/>
</dbReference>
<sequence length="505" mass="56577">MLKLPDLTTLVNESDVEQKVVMPLLTAPEPYGFGYSVAELPTKANIRSFMIGKGTTAKLYFPDYLAVLGGLPHVVVEAKAPGVELDEAFREARLYANELNAALPTNVNPVLVVIAINAAEIWAGPVDQAEPQVKEALADVTVYSPKFAEILRLAGRTAVSARNRQLLATIRPSVLRKPRRLLGGDAVQNEEIGHNSFGAAIQSEFSHIFNPSTYEERAYIARHGYVPSRRRERYVDPIDRVIRASRPPSELHAREMNDTAKPAELLGKLASSTDLDKKVLLIVGSVGSGKTTFIDHLREVALSDELRETTLWLRLNMNVAPANKDEIFNWVRQQLIAECQAAYQDIDFESLDAIRKLYAVEVNAFHKGVGQLYGIDTPLYNQKLAETLVALQEDLQKTAQAYTRFCGTERGKLVITVFDNCDKRTREVQLLMFEVAQWMQKEFRTLVMLPLRDETFDNYRDTPPLDTALKDFVFRIEPPLFHQVLTTRVQLALNLFGSDSPPLAA</sequence>
<dbReference type="RefSeq" id="WP_200622447.1">
    <property type="nucleotide sequence ID" value="NZ_CAJNAU010000146.1"/>
</dbReference>
<dbReference type="EMBL" id="CAJNAU010000146">
    <property type="protein sequence ID" value="CAE6858119.1"/>
    <property type="molecule type" value="Genomic_DNA"/>
</dbReference>
<dbReference type="InterPro" id="IPR027417">
    <property type="entry name" value="P-loop_NTPase"/>
</dbReference>
<organism evidence="2 3">
    <name type="scientific">Paraburkholderia aspalathi</name>
    <dbReference type="NCBI Taxonomy" id="1324617"/>
    <lineage>
        <taxon>Bacteria</taxon>
        <taxon>Pseudomonadati</taxon>
        <taxon>Pseudomonadota</taxon>
        <taxon>Betaproteobacteria</taxon>
        <taxon>Burkholderiales</taxon>
        <taxon>Burkholderiaceae</taxon>
        <taxon>Paraburkholderia</taxon>
    </lineage>
</organism>
<evidence type="ECO:0000313" key="2">
    <source>
        <dbReference type="EMBL" id="CAE6858119.1"/>
    </source>
</evidence>